<evidence type="ECO:0000313" key="2">
    <source>
        <dbReference type="Proteomes" id="UP000288716"/>
    </source>
</evidence>
<dbReference type="AlphaFoldDB" id="A0A443S4I4"/>
<evidence type="ECO:0000313" key="1">
    <source>
        <dbReference type="EMBL" id="RWS22440.1"/>
    </source>
</evidence>
<name>A0A443S4I4_9ACAR</name>
<dbReference type="VEuPathDB" id="VectorBase:LDEU009599"/>
<comment type="caution">
    <text evidence="1">The sequence shown here is derived from an EMBL/GenBank/DDBJ whole genome shotgun (WGS) entry which is preliminary data.</text>
</comment>
<dbReference type="Proteomes" id="UP000288716">
    <property type="component" value="Unassembled WGS sequence"/>
</dbReference>
<keyword evidence="2" id="KW-1185">Reference proteome</keyword>
<gene>
    <name evidence="1" type="ORF">B4U80_01787</name>
</gene>
<proteinExistence type="predicted"/>
<accession>A0A443S4I4</accession>
<protein>
    <submittedName>
        <fullName evidence="1">Uncharacterized protein</fullName>
    </submittedName>
</protein>
<sequence>MNAFLKKEVLFLFRHCGFIMCFRKPLQ</sequence>
<reference evidence="1 2" key="1">
    <citation type="journal article" date="2018" name="Gigascience">
        <title>Genomes of trombidid mites reveal novel predicted allergens and laterally-transferred genes associated with secondary metabolism.</title>
        <authorList>
            <person name="Dong X."/>
            <person name="Chaisiri K."/>
            <person name="Xia D."/>
            <person name="Armstrong S.D."/>
            <person name="Fang Y."/>
            <person name="Donnelly M.J."/>
            <person name="Kadowaki T."/>
            <person name="McGarry J.W."/>
            <person name="Darby A.C."/>
            <person name="Makepeace B.L."/>
        </authorList>
    </citation>
    <scope>NUCLEOTIDE SEQUENCE [LARGE SCALE GENOMIC DNA]</scope>
    <source>
        <strain evidence="1">UoL-UT</strain>
    </source>
</reference>
<dbReference type="EMBL" id="NCKV01008796">
    <property type="protein sequence ID" value="RWS22440.1"/>
    <property type="molecule type" value="Genomic_DNA"/>
</dbReference>
<organism evidence="1 2">
    <name type="scientific">Leptotrombidium deliense</name>
    <dbReference type="NCBI Taxonomy" id="299467"/>
    <lineage>
        <taxon>Eukaryota</taxon>
        <taxon>Metazoa</taxon>
        <taxon>Ecdysozoa</taxon>
        <taxon>Arthropoda</taxon>
        <taxon>Chelicerata</taxon>
        <taxon>Arachnida</taxon>
        <taxon>Acari</taxon>
        <taxon>Acariformes</taxon>
        <taxon>Trombidiformes</taxon>
        <taxon>Prostigmata</taxon>
        <taxon>Anystina</taxon>
        <taxon>Parasitengona</taxon>
        <taxon>Trombiculoidea</taxon>
        <taxon>Trombiculidae</taxon>
        <taxon>Leptotrombidium</taxon>
    </lineage>
</organism>